<dbReference type="PANTHER" id="PTHR40038">
    <property type="entry name" value="MEMBRANE-ASSOCIATED PROTEIN TCAA"/>
    <property type="match status" value="1"/>
</dbReference>
<name>C0CML5_BLAHS</name>
<dbReference type="InterPro" id="IPR038434">
    <property type="entry name" value="YARHG_sf"/>
</dbReference>
<dbReference type="PATRIC" id="fig|476272.21.peg.1530"/>
<reference evidence="4 5" key="2">
    <citation type="submission" date="2009-02" db="EMBL/GenBank/DDBJ databases">
        <title>Draft genome sequence of Blautia hydrogenotrophica DSM 10507 (Ruminococcus hydrogenotrophicus DSM 10507).</title>
        <authorList>
            <person name="Sudarsanam P."/>
            <person name="Ley R."/>
            <person name="Guruge J."/>
            <person name="Turnbaugh P.J."/>
            <person name="Mahowald M."/>
            <person name="Liep D."/>
            <person name="Gordon J."/>
        </authorList>
    </citation>
    <scope>NUCLEOTIDE SEQUENCE [LARGE SCALE GENOMIC DNA]</scope>
    <source>
        <strain evidence="5">DSM 10507 / JCM 14656 / S5a33</strain>
    </source>
</reference>
<dbReference type="InterPro" id="IPR025582">
    <property type="entry name" value="YARHG_dom"/>
</dbReference>
<dbReference type="PANTHER" id="PTHR40038:SF1">
    <property type="entry name" value="MEMBRANE-ASSOCIATED PROTEIN TCAA"/>
    <property type="match status" value="1"/>
</dbReference>
<dbReference type="SMART" id="SM01324">
    <property type="entry name" value="YARHG"/>
    <property type="match status" value="1"/>
</dbReference>
<feature type="domain" description="YARHG" evidence="3">
    <location>
        <begin position="217"/>
        <end position="303"/>
    </location>
</feature>
<keyword evidence="2" id="KW-0472">Membrane</keyword>
<evidence type="ECO:0000259" key="3">
    <source>
        <dbReference type="SMART" id="SM01324"/>
    </source>
</evidence>
<dbReference type="Pfam" id="PF13240">
    <property type="entry name" value="Zn_Ribbon_1"/>
    <property type="match status" value="1"/>
</dbReference>
<evidence type="ECO:0000256" key="2">
    <source>
        <dbReference type="SAM" id="Phobius"/>
    </source>
</evidence>
<keyword evidence="2" id="KW-1133">Transmembrane helix</keyword>
<dbReference type="Gene3D" id="1.20.58.1690">
    <property type="match status" value="1"/>
</dbReference>
<organism evidence="4 5">
    <name type="scientific">Blautia hydrogenotrophica (strain DSM 10507 / JCM 14656 / S5a33)</name>
    <name type="common">Ruminococcus hydrogenotrophicus</name>
    <dbReference type="NCBI Taxonomy" id="476272"/>
    <lineage>
        <taxon>Bacteria</taxon>
        <taxon>Bacillati</taxon>
        <taxon>Bacillota</taxon>
        <taxon>Clostridia</taxon>
        <taxon>Lachnospirales</taxon>
        <taxon>Lachnospiraceae</taxon>
        <taxon>Blautia</taxon>
    </lineage>
</organism>
<proteinExistence type="predicted"/>
<dbReference type="Proteomes" id="UP000003100">
    <property type="component" value="Unassembled WGS sequence"/>
</dbReference>
<dbReference type="GeneID" id="86820898"/>
<evidence type="ECO:0000313" key="4">
    <source>
        <dbReference type="EMBL" id="EEG48980.1"/>
    </source>
</evidence>
<protein>
    <recommendedName>
        <fullName evidence="3">YARHG domain-containing protein</fullName>
    </recommendedName>
</protein>
<gene>
    <name evidence="4" type="ORF">RUMHYD_02100</name>
</gene>
<keyword evidence="5" id="KW-1185">Reference proteome</keyword>
<feature type="transmembrane region" description="Helical" evidence="2">
    <location>
        <begin position="127"/>
        <end position="145"/>
    </location>
</feature>
<feature type="compositionally biased region" description="Pro residues" evidence="1">
    <location>
        <begin position="187"/>
        <end position="199"/>
    </location>
</feature>
<reference evidence="4 5" key="1">
    <citation type="submission" date="2009-01" db="EMBL/GenBank/DDBJ databases">
        <authorList>
            <person name="Fulton L."/>
            <person name="Clifton S."/>
            <person name="Fulton B."/>
            <person name="Xu J."/>
            <person name="Minx P."/>
            <person name="Pepin K.H."/>
            <person name="Johnson M."/>
            <person name="Bhonagiri V."/>
            <person name="Nash W.E."/>
            <person name="Mardis E.R."/>
            <person name="Wilson R.K."/>
        </authorList>
    </citation>
    <scope>NUCLEOTIDE SEQUENCE [LARGE SCALE GENOMIC DNA]</scope>
    <source>
        <strain evidence="5">DSM 10507 / JCM 14656 / S5a33</strain>
    </source>
</reference>
<dbReference type="RefSeq" id="WP_005949165.1">
    <property type="nucleotide sequence ID" value="NZ_CP136423.1"/>
</dbReference>
<sequence>MFCERCGAKLENGMMYCQNCGAPVKSQNSGKPYGDLDKTVAYHEEEEKTVAYHEQDEDKTVAYYETAYQQPRYGKESRSREDFTEQNYDSQWYNHQSYGESEPYRESYRGESGYSGGNSPKKNNKPWLYVVLGVVVTLLVVFIAFELKALLSLNSEEEETVAESQQADEQKDTDEDTVESEFTPQATPTPMPTPVPTATPVPATAPAMSSTGGYLGNDYIFPDSAVRELTEADFADKTEWELKVARNEIYARHGRMFDTPGLDSHFRSKSWYVPSIPGSQFNDTALLNSTEQKNAKKILDYELAHGMET</sequence>
<feature type="region of interest" description="Disordered" evidence="1">
    <location>
        <begin position="72"/>
        <end position="120"/>
    </location>
</feature>
<dbReference type="eggNOG" id="COG3266">
    <property type="taxonomic scope" value="Bacteria"/>
</dbReference>
<dbReference type="InterPro" id="IPR026870">
    <property type="entry name" value="Zinc_ribbon_dom"/>
</dbReference>
<feature type="compositionally biased region" description="Polar residues" evidence="1">
    <location>
        <begin position="85"/>
        <end position="99"/>
    </location>
</feature>
<dbReference type="Pfam" id="PF13308">
    <property type="entry name" value="YARHG"/>
    <property type="match status" value="1"/>
</dbReference>
<dbReference type="EMBL" id="ACBZ01000111">
    <property type="protein sequence ID" value="EEG48980.1"/>
    <property type="molecule type" value="Genomic_DNA"/>
</dbReference>
<feature type="compositionally biased region" description="Basic and acidic residues" evidence="1">
    <location>
        <begin position="73"/>
        <end position="83"/>
    </location>
</feature>
<keyword evidence="2" id="KW-0812">Transmembrane</keyword>
<evidence type="ECO:0000313" key="5">
    <source>
        <dbReference type="Proteomes" id="UP000003100"/>
    </source>
</evidence>
<dbReference type="AlphaFoldDB" id="C0CML5"/>
<feature type="region of interest" description="Disordered" evidence="1">
    <location>
        <begin position="160"/>
        <end position="203"/>
    </location>
</feature>
<comment type="caution">
    <text evidence="4">The sequence shown here is derived from an EMBL/GenBank/DDBJ whole genome shotgun (WGS) entry which is preliminary data.</text>
</comment>
<dbReference type="HOGENOM" id="CLU_078163_0_0_9"/>
<evidence type="ECO:0000256" key="1">
    <source>
        <dbReference type="SAM" id="MobiDB-lite"/>
    </source>
</evidence>
<accession>C0CML5</accession>